<name>A0A0N4XIP9_NIPBR</name>
<reference evidence="2 3" key="2">
    <citation type="submission" date="2018-11" db="EMBL/GenBank/DDBJ databases">
        <authorList>
            <consortium name="Pathogen Informatics"/>
        </authorList>
    </citation>
    <scope>NUCLEOTIDE SEQUENCE [LARGE SCALE GENOMIC DNA]</scope>
</reference>
<dbReference type="AlphaFoldDB" id="A0A0N4XIP9"/>
<keyword evidence="3" id="KW-1185">Reference proteome</keyword>
<keyword evidence="1" id="KW-1133">Transmembrane helix</keyword>
<evidence type="ECO:0000313" key="3">
    <source>
        <dbReference type="Proteomes" id="UP000271162"/>
    </source>
</evidence>
<reference evidence="4" key="1">
    <citation type="submission" date="2017-02" db="UniProtKB">
        <authorList>
            <consortium name="WormBaseParasite"/>
        </authorList>
    </citation>
    <scope>IDENTIFICATION</scope>
</reference>
<protein>
    <submittedName>
        <fullName evidence="2 4">Uncharacterized protein</fullName>
    </submittedName>
</protein>
<organism evidence="4">
    <name type="scientific">Nippostrongylus brasiliensis</name>
    <name type="common">Rat hookworm</name>
    <dbReference type="NCBI Taxonomy" id="27835"/>
    <lineage>
        <taxon>Eukaryota</taxon>
        <taxon>Metazoa</taxon>
        <taxon>Ecdysozoa</taxon>
        <taxon>Nematoda</taxon>
        <taxon>Chromadorea</taxon>
        <taxon>Rhabditida</taxon>
        <taxon>Rhabditina</taxon>
        <taxon>Rhabditomorpha</taxon>
        <taxon>Strongyloidea</taxon>
        <taxon>Heligmosomidae</taxon>
        <taxon>Nippostrongylus</taxon>
    </lineage>
</organism>
<evidence type="ECO:0000313" key="2">
    <source>
        <dbReference type="EMBL" id="VDL65991.1"/>
    </source>
</evidence>
<sequence>MYSCTPVFDNWSLRFYSSPEGYSVFSLYPASLLLYRSTLFSGMLLVGSNRSSSFRTSSPKSSEC</sequence>
<keyword evidence="1" id="KW-0472">Membrane</keyword>
<dbReference type="WBParaSite" id="NBR_0000240101-mRNA-1">
    <property type="protein sequence ID" value="NBR_0000240101-mRNA-1"/>
    <property type="gene ID" value="NBR_0000240101"/>
</dbReference>
<proteinExistence type="predicted"/>
<evidence type="ECO:0000256" key="1">
    <source>
        <dbReference type="SAM" id="Phobius"/>
    </source>
</evidence>
<gene>
    <name evidence="2" type="ORF">NBR_LOCUS2402</name>
</gene>
<evidence type="ECO:0000313" key="4">
    <source>
        <dbReference type="WBParaSite" id="NBR_0000240101-mRNA-1"/>
    </source>
</evidence>
<dbReference type="Proteomes" id="UP000271162">
    <property type="component" value="Unassembled WGS sequence"/>
</dbReference>
<keyword evidence="1" id="KW-0812">Transmembrane</keyword>
<feature type="transmembrane region" description="Helical" evidence="1">
    <location>
        <begin position="25"/>
        <end position="46"/>
    </location>
</feature>
<accession>A0A0N4XIP9</accession>
<dbReference type="EMBL" id="UYSL01002709">
    <property type="protein sequence ID" value="VDL65991.1"/>
    <property type="molecule type" value="Genomic_DNA"/>
</dbReference>